<feature type="domain" description="SRCR" evidence="10">
    <location>
        <begin position="21"/>
        <end position="71"/>
    </location>
</feature>
<gene>
    <name evidence="11" type="primary">CD163</name>
</gene>
<dbReference type="InterPro" id="IPR036772">
    <property type="entry name" value="SRCR-like_dom_sf"/>
</dbReference>
<organism evidence="11 12">
    <name type="scientific">Amphiprion ocellaris</name>
    <name type="common">Clown anemonefish</name>
    <dbReference type="NCBI Taxonomy" id="80972"/>
    <lineage>
        <taxon>Eukaryota</taxon>
        <taxon>Metazoa</taxon>
        <taxon>Chordata</taxon>
        <taxon>Craniata</taxon>
        <taxon>Vertebrata</taxon>
        <taxon>Euteleostomi</taxon>
        <taxon>Actinopterygii</taxon>
        <taxon>Neopterygii</taxon>
        <taxon>Teleostei</taxon>
        <taxon>Neoteleostei</taxon>
        <taxon>Acanthomorphata</taxon>
        <taxon>Ovalentaria</taxon>
        <taxon>Pomacentridae</taxon>
        <taxon>Amphiprion</taxon>
    </lineage>
</organism>
<dbReference type="PANTHER" id="PTHR48071">
    <property type="entry name" value="SRCR DOMAIN-CONTAINING PROTEIN"/>
    <property type="match status" value="1"/>
</dbReference>
<keyword evidence="3 9" id="KW-0732">Signal</keyword>
<evidence type="ECO:0000256" key="5">
    <source>
        <dbReference type="ARBA" id="ARBA00023157"/>
    </source>
</evidence>
<evidence type="ECO:0000256" key="9">
    <source>
        <dbReference type="SAM" id="SignalP"/>
    </source>
</evidence>
<keyword evidence="8" id="KW-0472">Membrane</keyword>
<feature type="transmembrane region" description="Helical" evidence="8">
    <location>
        <begin position="815"/>
        <end position="837"/>
    </location>
</feature>
<evidence type="ECO:0000256" key="7">
    <source>
        <dbReference type="PROSITE-ProRule" id="PRU00196"/>
    </source>
</evidence>
<feature type="domain" description="SRCR" evidence="10">
    <location>
        <begin position="211"/>
        <end position="301"/>
    </location>
</feature>
<feature type="domain" description="SRCR" evidence="10">
    <location>
        <begin position="404"/>
        <end position="498"/>
    </location>
</feature>
<dbReference type="FunFam" id="3.10.250.10:FF:000004">
    <property type="entry name" value="Scavenger receptor cysteine-rich type 1 protein M130"/>
    <property type="match status" value="3"/>
</dbReference>
<evidence type="ECO:0000256" key="3">
    <source>
        <dbReference type="ARBA" id="ARBA00022729"/>
    </source>
</evidence>
<dbReference type="Proteomes" id="UP001501940">
    <property type="component" value="Chromosome 7"/>
</dbReference>
<sequence>MDLRALMLFLGFCSSVSPAEVRLVGGPSPCSGRLEQQHQSDWEPVTDQNWDWNLTAADQVCRRISCGSVVSLRRTLDQEPPTDVVTKYDSRAEVTPVLLPVRVEITCSDSVKLVGGTHLCSGRLQVKWNQVWSSVCSDGFDLQDAEVVCRELGCGSPSGFKGKLYGEAPEWNTEFLCGGHESGLLHCDHSDRDTCSPGTTITLTCSDPGRVRLVEGSGRCDGTLELRNWGEWKPVDYPDWDLWSASGVCRELDCGALVSTRRRETSSVDTWKFESDCNAMYLFQCDTQHETSSGVIEITCSDSVRLENRFHLCSGRLQVKWNQVWSSVCSDGFDLQDAEVVCRELGCGSPWRFKGELYGEAPEWNTEFLCGGHESGLLHCDHSDRDTCSPGTTITLTCSDPDDVRLVGGASRCAGRLEMKHDGVWRAIKVQNPDWNLKVATMTCRRLNCGPAVSAVNRPKYPQEDAWWIGSSCRHSTLKQCVTVNHQQISDSLDVTCSDSVRLMGGSHLCSGRLQVKWNQVWSSVCSDGFDLQDAEVVCRELGCGSPSGFKGKLYGEAPEWNTEFLCGGHESGLLHCDHSDRDTCSPGTTVTLTCSGAMRLVGTNSTCAGELQMKVHAEWRPVVDEDWYQNRDQNWTSVVAAVVCSQLKCGSVVASDVEDFGSKRPVWWIESSCFQSAASLQNCLGLTDVYQTIYSLQVICSDLLVQPNISVSPSHDEVQQQKVKVVMGSNFSIICSTRPQYPGGSFQLVFTSSSTTFNYVLPTVTHWAVFLFPAAEDLHRGTYTCIYHLNVFSYNFSSTSQSIYLIPSAPLMDLIIRLVVHLLVMVLLITVTCFYFKKKTLSVETRSRNEETNVLTDLQ</sequence>
<dbReference type="PRINTS" id="PR00258">
    <property type="entry name" value="SPERACTRCPTR"/>
</dbReference>
<evidence type="ECO:0000313" key="11">
    <source>
        <dbReference type="Ensembl" id="ENSAOCP00000018117.2"/>
    </source>
</evidence>
<keyword evidence="2" id="KW-0964">Secreted</keyword>
<dbReference type="InterPro" id="IPR013783">
    <property type="entry name" value="Ig-like_fold"/>
</dbReference>
<evidence type="ECO:0000256" key="8">
    <source>
        <dbReference type="SAM" id="Phobius"/>
    </source>
</evidence>
<dbReference type="Ensembl" id="ENSAOCT00000027595.2">
    <property type="protein sequence ID" value="ENSAOCP00000018117.2"/>
    <property type="gene ID" value="ENSAOCG00000023275.2"/>
</dbReference>
<comment type="caution">
    <text evidence="7">Lacks conserved residue(s) required for the propagation of feature annotation.</text>
</comment>
<protein>
    <recommendedName>
        <fullName evidence="10">SRCR domain-containing protein</fullName>
    </recommendedName>
</protein>
<dbReference type="InterPro" id="IPR036179">
    <property type="entry name" value="Ig-like_dom_sf"/>
</dbReference>
<evidence type="ECO:0000256" key="4">
    <source>
        <dbReference type="ARBA" id="ARBA00022737"/>
    </source>
</evidence>
<evidence type="ECO:0000259" key="10">
    <source>
        <dbReference type="PROSITE" id="PS50287"/>
    </source>
</evidence>
<proteinExistence type="predicted"/>
<dbReference type="AlphaFoldDB" id="A0A3Q1BTQ0"/>
<accession>A0A3Q1BTQ0</accession>
<evidence type="ECO:0000256" key="2">
    <source>
        <dbReference type="ARBA" id="ARBA00022525"/>
    </source>
</evidence>
<feature type="signal peptide" evidence="9">
    <location>
        <begin position="1"/>
        <end position="18"/>
    </location>
</feature>
<dbReference type="GO" id="GO:0004252">
    <property type="term" value="F:serine-type endopeptidase activity"/>
    <property type="evidence" value="ECO:0007669"/>
    <property type="project" value="TreeGrafter"/>
</dbReference>
<feature type="domain" description="SRCR" evidence="10">
    <location>
        <begin position="501"/>
        <end position="596"/>
    </location>
</feature>
<keyword evidence="4" id="KW-0677">Repeat</keyword>
<dbReference type="Gene3D" id="3.10.250.10">
    <property type="entry name" value="SRCR-like domain"/>
    <property type="match status" value="7"/>
</dbReference>
<feature type="chain" id="PRO_5043904683" description="SRCR domain-containing protein" evidence="9">
    <location>
        <begin position="19"/>
        <end position="860"/>
    </location>
</feature>
<dbReference type="GO" id="GO:0031638">
    <property type="term" value="P:zymogen activation"/>
    <property type="evidence" value="ECO:0007669"/>
    <property type="project" value="TreeGrafter"/>
</dbReference>
<reference evidence="11" key="2">
    <citation type="submission" date="2025-08" db="UniProtKB">
        <authorList>
            <consortium name="Ensembl"/>
        </authorList>
    </citation>
    <scope>IDENTIFICATION</scope>
</reference>
<evidence type="ECO:0000256" key="6">
    <source>
        <dbReference type="ARBA" id="ARBA00023180"/>
    </source>
</evidence>
<keyword evidence="8" id="KW-0812">Transmembrane</keyword>
<dbReference type="SMART" id="SM00202">
    <property type="entry name" value="SR"/>
    <property type="match status" value="6"/>
</dbReference>
<feature type="domain" description="SRCR" evidence="10">
    <location>
        <begin position="304"/>
        <end position="399"/>
    </location>
</feature>
<feature type="disulfide bond" evidence="7">
    <location>
        <begin position="370"/>
        <end position="380"/>
    </location>
</feature>
<evidence type="ECO:0000313" key="12">
    <source>
        <dbReference type="Proteomes" id="UP001501940"/>
    </source>
</evidence>
<dbReference type="SUPFAM" id="SSF56487">
    <property type="entry name" value="SRCR-like"/>
    <property type="match status" value="7"/>
</dbReference>
<keyword evidence="6" id="KW-0325">Glycoprotein</keyword>
<evidence type="ECO:0000256" key="1">
    <source>
        <dbReference type="ARBA" id="ARBA00004613"/>
    </source>
</evidence>
<dbReference type="PROSITE" id="PS50287">
    <property type="entry name" value="SRCR_2"/>
    <property type="match status" value="7"/>
</dbReference>
<feature type="disulfide bond" evidence="7">
    <location>
        <begin position="674"/>
        <end position="684"/>
    </location>
</feature>
<reference evidence="11" key="3">
    <citation type="submission" date="2025-09" db="UniProtKB">
        <authorList>
            <consortium name="Ensembl"/>
        </authorList>
    </citation>
    <scope>IDENTIFICATION</scope>
</reference>
<keyword evidence="5 7" id="KW-1015">Disulfide bond</keyword>
<dbReference type="Gene3D" id="2.60.40.10">
    <property type="entry name" value="Immunoglobulins"/>
    <property type="match status" value="1"/>
</dbReference>
<dbReference type="InterPro" id="IPR001190">
    <property type="entry name" value="SRCR"/>
</dbReference>
<dbReference type="Pfam" id="PF00530">
    <property type="entry name" value="SRCR"/>
    <property type="match status" value="7"/>
</dbReference>
<name>A0A3Q1BTQ0_AMPOC</name>
<feature type="domain" description="SRCR" evidence="10">
    <location>
        <begin position="111"/>
        <end position="206"/>
    </location>
</feature>
<dbReference type="GO" id="GO:0005886">
    <property type="term" value="C:plasma membrane"/>
    <property type="evidence" value="ECO:0007669"/>
    <property type="project" value="TreeGrafter"/>
</dbReference>
<feature type="disulfide bond" evidence="7">
    <location>
        <begin position="567"/>
        <end position="577"/>
    </location>
</feature>
<feature type="disulfide bond" evidence="7">
    <location>
        <begin position="177"/>
        <end position="187"/>
    </location>
</feature>
<dbReference type="GO" id="GO:0005615">
    <property type="term" value="C:extracellular space"/>
    <property type="evidence" value="ECO:0007669"/>
    <property type="project" value="TreeGrafter"/>
</dbReference>
<reference evidence="11 12" key="1">
    <citation type="submission" date="2022-01" db="EMBL/GenBank/DDBJ databases">
        <title>A chromosome-scale genome assembly of the false clownfish, Amphiprion ocellaris.</title>
        <authorList>
            <person name="Ryu T."/>
        </authorList>
    </citation>
    <scope>NUCLEOTIDE SEQUENCE [LARGE SCALE GENOMIC DNA]</scope>
</reference>
<dbReference type="GeneTree" id="ENSGT00940000163299"/>
<dbReference type="PANTHER" id="PTHR48071:SF15">
    <property type="entry name" value="SRCR DOMAIN-CONTAINING PROTEIN"/>
    <property type="match status" value="1"/>
</dbReference>
<keyword evidence="12" id="KW-1185">Reference proteome</keyword>
<keyword evidence="8" id="KW-1133">Transmembrane helix</keyword>
<dbReference type="SUPFAM" id="SSF48726">
    <property type="entry name" value="Immunoglobulin"/>
    <property type="match status" value="1"/>
</dbReference>
<comment type="subcellular location">
    <subcellularLocation>
        <location evidence="1">Secreted</location>
    </subcellularLocation>
</comment>
<feature type="domain" description="SRCR" evidence="10">
    <location>
        <begin position="599"/>
        <end position="702"/>
    </location>
</feature>